<keyword evidence="4" id="KW-1185">Reference proteome</keyword>
<dbReference type="SUPFAM" id="SSF52499">
    <property type="entry name" value="Isochorismatase-like hydrolases"/>
    <property type="match status" value="1"/>
</dbReference>
<keyword evidence="1" id="KW-0472">Membrane</keyword>
<evidence type="ECO:0000313" key="3">
    <source>
        <dbReference type="EMBL" id="MCZ8516292.1"/>
    </source>
</evidence>
<dbReference type="RefSeq" id="WP_269884821.1">
    <property type="nucleotide sequence ID" value="NZ_JAQAGZ010000022.1"/>
</dbReference>
<keyword evidence="1" id="KW-1133">Transmembrane helix</keyword>
<organism evidence="3 4">
    <name type="scientific">Paenibacillus gyeongsangnamensis</name>
    <dbReference type="NCBI Taxonomy" id="3388067"/>
    <lineage>
        <taxon>Bacteria</taxon>
        <taxon>Bacillati</taxon>
        <taxon>Bacillota</taxon>
        <taxon>Bacilli</taxon>
        <taxon>Bacillales</taxon>
        <taxon>Paenibacillaceae</taxon>
        <taxon>Paenibacillus</taxon>
    </lineage>
</organism>
<dbReference type="Proteomes" id="UP001527882">
    <property type="component" value="Unassembled WGS sequence"/>
</dbReference>
<dbReference type="Pfam" id="PF00857">
    <property type="entry name" value="Isochorismatase"/>
    <property type="match status" value="1"/>
</dbReference>
<reference evidence="3 4" key="1">
    <citation type="submission" date="2022-12" db="EMBL/GenBank/DDBJ databases">
        <title>Draft genome sequence of Paenibacillus sp. dW9.</title>
        <authorList>
            <person name="Choi E.-W."/>
            <person name="Kim D.-U."/>
        </authorList>
    </citation>
    <scope>NUCLEOTIDE SEQUENCE [LARGE SCALE GENOMIC DNA]</scope>
    <source>
        <strain evidence="4">dW9</strain>
    </source>
</reference>
<gene>
    <name evidence="3" type="ORF">O9H85_28645</name>
</gene>
<feature type="domain" description="Isochorismatase-like" evidence="2">
    <location>
        <begin position="28"/>
        <end position="97"/>
    </location>
</feature>
<dbReference type="InterPro" id="IPR053152">
    <property type="entry name" value="Hydrolase_YcaC-like"/>
</dbReference>
<dbReference type="Gene3D" id="3.40.50.850">
    <property type="entry name" value="Isochorismatase-like"/>
    <property type="match status" value="1"/>
</dbReference>
<comment type="caution">
    <text evidence="3">The sequence shown here is derived from an EMBL/GenBank/DDBJ whole genome shotgun (WGS) entry which is preliminary data.</text>
</comment>
<feature type="transmembrane region" description="Helical" evidence="1">
    <location>
        <begin position="70"/>
        <end position="90"/>
    </location>
</feature>
<dbReference type="InterPro" id="IPR000868">
    <property type="entry name" value="Isochorismatase-like_dom"/>
</dbReference>
<evidence type="ECO:0000259" key="2">
    <source>
        <dbReference type="Pfam" id="PF00857"/>
    </source>
</evidence>
<protein>
    <submittedName>
        <fullName evidence="3">Isochorismatase family protein</fullName>
    </submittedName>
</protein>
<name>A0ABT4QHM0_9BACL</name>
<proteinExistence type="predicted"/>
<sequence>MTNHAKALSKAANIFKVPNLLTTAFAERQDLIKEIQEEFPDQKPIDRTGLNTWEDERVLDWVKKSGHKKIVMAGLWTEVCLLMPVLSALGDGYEIYFLPFFL</sequence>
<accession>A0ABT4QHM0</accession>
<dbReference type="InterPro" id="IPR036380">
    <property type="entry name" value="Isochorismatase-like_sf"/>
</dbReference>
<evidence type="ECO:0000313" key="4">
    <source>
        <dbReference type="Proteomes" id="UP001527882"/>
    </source>
</evidence>
<dbReference type="EMBL" id="JAQAGZ010000022">
    <property type="protein sequence ID" value="MCZ8516292.1"/>
    <property type="molecule type" value="Genomic_DNA"/>
</dbReference>
<evidence type="ECO:0000256" key="1">
    <source>
        <dbReference type="SAM" id="Phobius"/>
    </source>
</evidence>
<dbReference type="PANTHER" id="PTHR43559:SF3">
    <property type="entry name" value="HYDROLASE YCAC-RELATED"/>
    <property type="match status" value="1"/>
</dbReference>
<keyword evidence="1" id="KW-0812">Transmembrane</keyword>
<dbReference type="PANTHER" id="PTHR43559">
    <property type="entry name" value="HYDROLASE YCAC-RELATED"/>
    <property type="match status" value="1"/>
</dbReference>